<evidence type="ECO:0000256" key="5">
    <source>
        <dbReference type="ARBA" id="ARBA00032976"/>
    </source>
</evidence>
<evidence type="ECO:0000313" key="7">
    <source>
        <dbReference type="EMBL" id="MDQ0464129.1"/>
    </source>
</evidence>
<sequence>MEPYSADRSLKGKLRRRLALLAHRRPVRMRLERPMITFSFDDAPATAVHAGAAVLEARGLKGTYYVSAGLAGGTGPMGAYATLDDTAALAGAGHELACHTFSHLDCGQAAGPAIAAEADRNAEALAAIGAPHLESFAYPYGDVSRPAKAVLGSRFRTLRTVQAGLVEDGSDANQLPSVGIEGPDGEAVAMGWLNKARAQRAWLILYTHDVSEAPSAWGCTPQALARLADAALAGGFEVVTAAEGARRLGL</sequence>
<reference evidence="7 8" key="1">
    <citation type="submission" date="2023-07" db="EMBL/GenBank/DDBJ databases">
        <title>Genomic Encyclopedia of Type Strains, Phase IV (KMG-IV): sequencing the most valuable type-strain genomes for metagenomic binning, comparative biology and taxonomic classification.</title>
        <authorList>
            <person name="Goeker M."/>
        </authorList>
    </citation>
    <scope>NUCLEOTIDE SEQUENCE [LARGE SCALE GENOMIC DNA]</scope>
    <source>
        <strain evidence="7 8">DSM 18695</strain>
    </source>
</reference>
<dbReference type="InterPro" id="IPR002509">
    <property type="entry name" value="NODB_dom"/>
</dbReference>
<evidence type="ECO:0000313" key="8">
    <source>
        <dbReference type="Proteomes" id="UP001228905"/>
    </source>
</evidence>
<dbReference type="CDD" id="cd10967">
    <property type="entry name" value="CE4_GLA_like_6s"/>
    <property type="match status" value="1"/>
</dbReference>
<dbReference type="Gene3D" id="3.20.20.370">
    <property type="entry name" value="Glycoside hydrolase/deacetylase"/>
    <property type="match status" value="1"/>
</dbReference>
<accession>A0ABU0ISW6</accession>
<dbReference type="PROSITE" id="PS51677">
    <property type="entry name" value="NODB"/>
    <property type="match status" value="1"/>
</dbReference>
<comment type="similarity">
    <text evidence="2">Belongs to the polysaccharide deacetylase family.</text>
</comment>
<keyword evidence="8" id="KW-1185">Reference proteome</keyword>
<comment type="caution">
    <text evidence="7">The sequence shown here is derived from an EMBL/GenBank/DDBJ whole genome shotgun (WGS) entry which is preliminary data.</text>
</comment>
<dbReference type="SUPFAM" id="SSF88713">
    <property type="entry name" value="Glycoside hydrolase/deacetylase"/>
    <property type="match status" value="1"/>
</dbReference>
<name>A0ABU0ISW6_9CAUL</name>
<evidence type="ECO:0000256" key="2">
    <source>
        <dbReference type="ARBA" id="ARBA00010973"/>
    </source>
</evidence>
<dbReference type="PANTHER" id="PTHR34216">
    <property type="match status" value="1"/>
</dbReference>
<dbReference type="Proteomes" id="UP001228905">
    <property type="component" value="Unassembled WGS sequence"/>
</dbReference>
<feature type="domain" description="NodB homology" evidence="6">
    <location>
        <begin position="34"/>
        <end position="239"/>
    </location>
</feature>
<gene>
    <name evidence="7" type="ORF">QO010_001900</name>
</gene>
<dbReference type="EMBL" id="JAUSVS010000002">
    <property type="protein sequence ID" value="MDQ0464129.1"/>
    <property type="molecule type" value="Genomic_DNA"/>
</dbReference>
<dbReference type="PANTHER" id="PTHR34216:SF11">
    <property type="entry name" value="CHITOOLIGOSACCHARIDE DEACETYLASE"/>
    <property type="match status" value="1"/>
</dbReference>
<evidence type="ECO:0000256" key="1">
    <source>
        <dbReference type="ARBA" id="ARBA00003236"/>
    </source>
</evidence>
<keyword evidence="4" id="KW-0732">Signal</keyword>
<evidence type="ECO:0000256" key="4">
    <source>
        <dbReference type="ARBA" id="ARBA00022729"/>
    </source>
</evidence>
<protein>
    <recommendedName>
        <fullName evidence="3">Chitooligosaccharide deacetylase</fullName>
    </recommendedName>
    <alternativeName>
        <fullName evidence="5">Nodulation protein B</fullName>
    </alternativeName>
</protein>
<dbReference type="Pfam" id="PF01522">
    <property type="entry name" value="Polysacc_deac_1"/>
    <property type="match status" value="1"/>
</dbReference>
<evidence type="ECO:0000256" key="3">
    <source>
        <dbReference type="ARBA" id="ARBA00020071"/>
    </source>
</evidence>
<comment type="function">
    <text evidence="1">Is involved in generating a small heat-stable compound (Nod), an acylated oligomer of N-acetylglucosamine, that stimulates mitosis in various plant protoplasts.</text>
</comment>
<evidence type="ECO:0000259" key="6">
    <source>
        <dbReference type="PROSITE" id="PS51677"/>
    </source>
</evidence>
<organism evidence="7 8">
    <name type="scientific">Caulobacter ginsengisoli</name>
    <dbReference type="NCBI Taxonomy" id="400775"/>
    <lineage>
        <taxon>Bacteria</taxon>
        <taxon>Pseudomonadati</taxon>
        <taxon>Pseudomonadota</taxon>
        <taxon>Alphaproteobacteria</taxon>
        <taxon>Caulobacterales</taxon>
        <taxon>Caulobacteraceae</taxon>
        <taxon>Caulobacter</taxon>
    </lineage>
</organism>
<dbReference type="InterPro" id="IPR011330">
    <property type="entry name" value="Glyco_hydro/deAcase_b/a-brl"/>
</dbReference>
<dbReference type="InterPro" id="IPR051398">
    <property type="entry name" value="Polysacch_Deacetylase"/>
</dbReference>
<proteinExistence type="inferred from homology"/>
<dbReference type="RefSeq" id="WP_307348546.1">
    <property type="nucleotide sequence ID" value="NZ_JAUSVS010000002.1"/>
</dbReference>